<name>A0A841E019_9ACTN</name>
<keyword evidence="1" id="KW-0812">Transmembrane</keyword>
<keyword evidence="1" id="KW-1133">Transmembrane helix</keyword>
<proteinExistence type="predicted"/>
<organism evidence="2 3">
    <name type="scientific">Streptomonospora salina</name>
    <dbReference type="NCBI Taxonomy" id="104205"/>
    <lineage>
        <taxon>Bacteria</taxon>
        <taxon>Bacillati</taxon>
        <taxon>Actinomycetota</taxon>
        <taxon>Actinomycetes</taxon>
        <taxon>Streptosporangiales</taxon>
        <taxon>Nocardiopsidaceae</taxon>
        <taxon>Streptomonospora</taxon>
    </lineage>
</organism>
<keyword evidence="1" id="KW-0472">Membrane</keyword>
<dbReference type="EMBL" id="JACHLY010000001">
    <property type="protein sequence ID" value="MBB5997077.1"/>
    <property type="molecule type" value="Genomic_DNA"/>
</dbReference>
<evidence type="ECO:0008006" key="4">
    <source>
        <dbReference type="Google" id="ProtNLM"/>
    </source>
</evidence>
<evidence type="ECO:0000313" key="2">
    <source>
        <dbReference type="EMBL" id="MBB5997077.1"/>
    </source>
</evidence>
<comment type="caution">
    <text evidence="2">The sequence shown here is derived from an EMBL/GenBank/DDBJ whole genome shotgun (WGS) entry which is preliminary data.</text>
</comment>
<evidence type="ECO:0000256" key="1">
    <source>
        <dbReference type="SAM" id="Phobius"/>
    </source>
</evidence>
<dbReference type="AlphaFoldDB" id="A0A841E019"/>
<dbReference type="RefSeq" id="WP_184633393.1">
    <property type="nucleotide sequence ID" value="NZ_BAABKT010000003.1"/>
</dbReference>
<dbReference type="Proteomes" id="UP000578077">
    <property type="component" value="Unassembled WGS sequence"/>
</dbReference>
<gene>
    <name evidence="2" type="ORF">HNR25_000828</name>
</gene>
<sequence>MSTGAIAMLVISAVIVWGGLAAAILNMRRNPEERD</sequence>
<reference evidence="2 3" key="1">
    <citation type="submission" date="2020-08" db="EMBL/GenBank/DDBJ databases">
        <title>Sequencing the genomes of 1000 actinobacteria strains.</title>
        <authorList>
            <person name="Klenk H.-P."/>
        </authorList>
    </citation>
    <scope>NUCLEOTIDE SEQUENCE [LARGE SCALE GENOMIC DNA]</scope>
    <source>
        <strain evidence="2 3">DSM 44593</strain>
    </source>
</reference>
<keyword evidence="3" id="KW-1185">Reference proteome</keyword>
<dbReference type="InterPro" id="IPR031596">
    <property type="entry name" value="MaAIMP_sms"/>
</dbReference>
<protein>
    <recommendedName>
        <fullName evidence="4">Methionine/alanine importer small subunit</fullName>
    </recommendedName>
</protein>
<dbReference type="NCBIfam" id="NF033493">
    <property type="entry name" value="MetS_like_NSS"/>
    <property type="match status" value="1"/>
</dbReference>
<accession>A0A841E019</accession>
<dbReference type="Pfam" id="PF16951">
    <property type="entry name" value="MaAIMP_sms"/>
    <property type="match status" value="1"/>
</dbReference>
<evidence type="ECO:0000313" key="3">
    <source>
        <dbReference type="Proteomes" id="UP000578077"/>
    </source>
</evidence>
<feature type="transmembrane region" description="Helical" evidence="1">
    <location>
        <begin position="6"/>
        <end position="25"/>
    </location>
</feature>